<dbReference type="GO" id="GO:0006906">
    <property type="term" value="P:vesicle fusion"/>
    <property type="evidence" value="ECO:0007669"/>
    <property type="project" value="TreeGrafter"/>
</dbReference>
<keyword evidence="4 13" id="KW-0812">Transmembrane</keyword>
<dbReference type="CDD" id="cd15863">
    <property type="entry name" value="SNARE_GS27"/>
    <property type="match status" value="1"/>
</dbReference>
<dbReference type="SUPFAM" id="SSF58038">
    <property type="entry name" value="SNARE fusion complex"/>
    <property type="match status" value="1"/>
</dbReference>
<dbReference type="GO" id="GO:0012507">
    <property type="term" value="C:ER to Golgi transport vesicle membrane"/>
    <property type="evidence" value="ECO:0007669"/>
    <property type="project" value="TreeGrafter"/>
</dbReference>
<evidence type="ECO:0000313" key="15">
    <source>
        <dbReference type="Proteomes" id="UP000094065"/>
    </source>
</evidence>
<dbReference type="OrthoDB" id="158360at2759"/>
<evidence type="ECO:0000256" key="3">
    <source>
        <dbReference type="ARBA" id="ARBA00022448"/>
    </source>
</evidence>
<dbReference type="AlphaFoldDB" id="A0A1E3I173"/>
<dbReference type="GO" id="GO:0006888">
    <property type="term" value="P:endoplasmic reticulum to Golgi vesicle-mediated transport"/>
    <property type="evidence" value="ECO:0007669"/>
    <property type="project" value="TreeGrafter"/>
</dbReference>
<keyword evidence="5 11" id="KW-0653">Protein transport</keyword>
<dbReference type="GO" id="GO:0000149">
    <property type="term" value="F:SNARE binding"/>
    <property type="evidence" value="ECO:0007669"/>
    <property type="project" value="TreeGrafter"/>
</dbReference>
<feature type="transmembrane region" description="Helical" evidence="13">
    <location>
        <begin position="234"/>
        <end position="255"/>
    </location>
</feature>
<dbReference type="GO" id="GO:0015031">
    <property type="term" value="P:protein transport"/>
    <property type="evidence" value="ECO:0007669"/>
    <property type="project" value="UniProtKB-KW"/>
</dbReference>
<evidence type="ECO:0000256" key="12">
    <source>
        <dbReference type="SAM" id="Coils"/>
    </source>
</evidence>
<dbReference type="InterPro" id="IPR027027">
    <property type="entry name" value="GOSR2/Membrin/Bos1"/>
</dbReference>
<keyword evidence="12" id="KW-0175">Coiled coil</keyword>
<proteinExistence type="inferred from homology"/>
<gene>
    <name evidence="14" type="ORF">L202_02392</name>
</gene>
<keyword evidence="7" id="KW-0333">Golgi apparatus</keyword>
<organism evidence="14 15">
    <name type="scientific">Cryptococcus amylolentus CBS 6039</name>
    <dbReference type="NCBI Taxonomy" id="1295533"/>
    <lineage>
        <taxon>Eukaryota</taxon>
        <taxon>Fungi</taxon>
        <taxon>Dikarya</taxon>
        <taxon>Basidiomycota</taxon>
        <taxon>Agaricomycotina</taxon>
        <taxon>Tremellomycetes</taxon>
        <taxon>Tremellales</taxon>
        <taxon>Cryptococcaceae</taxon>
        <taxon>Cryptococcus</taxon>
    </lineage>
</organism>
<evidence type="ECO:0000256" key="9">
    <source>
        <dbReference type="ARBA" id="ARBA00037983"/>
    </source>
</evidence>
<evidence type="ECO:0000256" key="7">
    <source>
        <dbReference type="ARBA" id="ARBA00023034"/>
    </source>
</evidence>
<keyword evidence="3 11" id="KW-0813">Transport</keyword>
<accession>A0A1E3I173</accession>
<protein>
    <recommendedName>
        <fullName evidence="10 11">Protein transport protein BOS1</fullName>
    </recommendedName>
</protein>
<dbReference type="GO" id="GO:0031201">
    <property type="term" value="C:SNARE complex"/>
    <property type="evidence" value="ECO:0007669"/>
    <property type="project" value="TreeGrafter"/>
</dbReference>
<dbReference type="PIRSF" id="PIRSF028865">
    <property type="entry name" value="Membrin-2"/>
    <property type="match status" value="1"/>
</dbReference>
<evidence type="ECO:0000256" key="5">
    <source>
        <dbReference type="ARBA" id="ARBA00022927"/>
    </source>
</evidence>
<dbReference type="PANTHER" id="PTHR21230:SF1">
    <property type="entry name" value="GOLGI SNAP RECEPTOR COMPLEX MEMBER 2"/>
    <property type="match status" value="1"/>
</dbReference>
<keyword evidence="8 11" id="KW-0472">Membrane</keyword>
<comment type="caution">
    <text evidence="14">The sequence shown here is derived from an EMBL/GenBank/DDBJ whole genome shotgun (WGS) entry which is preliminary data.</text>
</comment>
<evidence type="ECO:0000256" key="8">
    <source>
        <dbReference type="ARBA" id="ARBA00023136"/>
    </source>
</evidence>
<name>A0A1E3I173_9TREE</name>
<evidence type="ECO:0000256" key="11">
    <source>
        <dbReference type="PIRNR" id="PIRNR028865"/>
    </source>
</evidence>
<evidence type="ECO:0000256" key="2">
    <source>
        <dbReference type="ARBA" id="ARBA00004409"/>
    </source>
</evidence>
<comment type="similarity">
    <text evidence="9 11">Belongs to the BOS1 family.</text>
</comment>
<dbReference type="GO" id="GO:0005789">
    <property type="term" value="C:endoplasmic reticulum membrane"/>
    <property type="evidence" value="ECO:0007669"/>
    <property type="project" value="UniProtKB-SubCell"/>
</dbReference>
<feature type="coiled-coil region" evidence="12">
    <location>
        <begin position="55"/>
        <end position="89"/>
    </location>
</feature>
<dbReference type="RefSeq" id="XP_018996394.1">
    <property type="nucleotide sequence ID" value="XM_019135991.1"/>
</dbReference>
<evidence type="ECO:0000256" key="10">
    <source>
        <dbReference type="ARBA" id="ARBA00040957"/>
    </source>
</evidence>
<evidence type="ECO:0000256" key="1">
    <source>
        <dbReference type="ARBA" id="ARBA00004163"/>
    </source>
</evidence>
<keyword evidence="15" id="KW-1185">Reference proteome</keyword>
<dbReference type="GO" id="GO:0005484">
    <property type="term" value="F:SNAP receptor activity"/>
    <property type="evidence" value="ECO:0007669"/>
    <property type="project" value="InterPro"/>
</dbReference>
<dbReference type="PANTHER" id="PTHR21230">
    <property type="entry name" value="VESICLE TRANSPORT V-SNARE PROTEIN VTI1-RELATED"/>
    <property type="match status" value="1"/>
</dbReference>
<dbReference type="Pfam" id="PF12352">
    <property type="entry name" value="V-SNARE_C"/>
    <property type="match status" value="1"/>
</dbReference>
<reference evidence="14 15" key="1">
    <citation type="submission" date="2016-06" db="EMBL/GenBank/DDBJ databases">
        <title>Evolution of pathogenesis and genome organization in the Tremellales.</title>
        <authorList>
            <person name="Cuomo C."/>
            <person name="Litvintseva A."/>
            <person name="Heitman J."/>
            <person name="Chen Y."/>
            <person name="Sun S."/>
            <person name="Springer D."/>
            <person name="Dromer F."/>
            <person name="Young S."/>
            <person name="Zeng Q."/>
            <person name="Chapman S."/>
            <person name="Gujja S."/>
            <person name="Saif S."/>
            <person name="Birren B."/>
        </authorList>
    </citation>
    <scope>NUCLEOTIDE SEQUENCE [LARGE SCALE GENOMIC DNA]</scope>
    <source>
        <strain evidence="14 15">CBS 6039</strain>
    </source>
</reference>
<comment type="subcellular location">
    <subcellularLocation>
        <location evidence="1">Endoplasmic reticulum membrane</location>
        <topology evidence="1">Single-pass type IV membrane protein</topology>
    </subcellularLocation>
    <subcellularLocation>
        <location evidence="2">Golgi apparatus membrane</location>
        <topology evidence="2">Single-pass type IV membrane protein</topology>
    </subcellularLocation>
</comment>
<evidence type="ECO:0000256" key="4">
    <source>
        <dbReference type="ARBA" id="ARBA00022692"/>
    </source>
</evidence>
<dbReference type="GO" id="GO:0000139">
    <property type="term" value="C:Golgi membrane"/>
    <property type="evidence" value="ECO:0007669"/>
    <property type="project" value="UniProtKB-SubCell"/>
</dbReference>
<sequence>MQSLNALGNRQIASLNKDLVRMESGESGAAVQGQITTTLSALSRLINDYDSMAQKEMVTAAREKANTRVAKLKNEHKELKSRFERAKNESHAKVWLSIRTFCSSVKTCLQARSNLLGTASGSAPPFSPMGAQMSQRRAQPQTFAESPFASDPLFRPNNPPTDRENFALREHSFLQESENSIDQYISQGRAVLENLVEQRGMLKGTRTRLLNAANTLGMSRETIGWVERRTKQDAWIFGIGATFTLFSFWVIWHYLG</sequence>
<dbReference type="Proteomes" id="UP000094065">
    <property type="component" value="Unassembled WGS sequence"/>
</dbReference>
<dbReference type="STRING" id="1295533.A0A1E3I173"/>
<evidence type="ECO:0000313" key="14">
    <source>
        <dbReference type="EMBL" id="ODN82075.1"/>
    </source>
</evidence>
<dbReference type="GO" id="GO:0031902">
    <property type="term" value="C:late endosome membrane"/>
    <property type="evidence" value="ECO:0007669"/>
    <property type="project" value="TreeGrafter"/>
</dbReference>
<dbReference type="EMBL" id="AWGJ01000003">
    <property type="protein sequence ID" value="ODN82075.1"/>
    <property type="molecule type" value="Genomic_DNA"/>
</dbReference>
<dbReference type="GeneID" id="30153701"/>
<evidence type="ECO:0000256" key="6">
    <source>
        <dbReference type="ARBA" id="ARBA00022989"/>
    </source>
</evidence>
<comment type="function">
    <text evidence="11">SNARE required for protein transport between the ER and the Golgi complex.</text>
</comment>
<evidence type="ECO:0000256" key="13">
    <source>
        <dbReference type="SAM" id="Phobius"/>
    </source>
</evidence>
<keyword evidence="6 13" id="KW-1133">Transmembrane helix</keyword>